<organism evidence="8 9">
    <name type="scientific">Pseudolycoriella hygida</name>
    <dbReference type="NCBI Taxonomy" id="35572"/>
    <lineage>
        <taxon>Eukaryota</taxon>
        <taxon>Metazoa</taxon>
        <taxon>Ecdysozoa</taxon>
        <taxon>Arthropoda</taxon>
        <taxon>Hexapoda</taxon>
        <taxon>Insecta</taxon>
        <taxon>Pterygota</taxon>
        <taxon>Neoptera</taxon>
        <taxon>Endopterygota</taxon>
        <taxon>Diptera</taxon>
        <taxon>Nematocera</taxon>
        <taxon>Sciaroidea</taxon>
        <taxon>Sciaridae</taxon>
        <taxon>Pseudolycoriella</taxon>
    </lineage>
</organism>
<dbReference type="Pfam" id="PF01490">
    <property type="entry name" value="Aa_trans"/>
    <property type="match status" value="2"/>
</dbReference>
<feature type="domain" description="Amino acid transporter transmembrane" evidence="7">
    <location>
        <begin position="92"/>
        <end position="478"/>
    </location>
</feature>
<feature type="transmembrane region" description="Helical" evidence="6">
    <location>
        <begin position="620"/>
        <end position="645"/>
    </location>
</feature>
<feature type="transmembrane region" description="Helical" evidence="6">
    <location>
        <begin position="248"/>
        <end position="270"/>
    </location>
</feature>
<name>A0A9Q0N5S5_9DIPT</name>
<feature type="transmembrane region" description="Helical" evidence="6">
    <location>
        <begin position="320"/>
        <end position="345"/>
    </location>
</feature>
<evidence type="ECO:0000256" key="1">
    <source>
        <dbReference type="ARBA" id="ARBA00004141"/>
    </source>
</evidence>
<keyword evidence="3 6" id="KW-1133">Transmembrane helix</keyword>
<feature type="transmembrane region" description="Helical" evidence="6">
    <location>
        <begin position="421"/>
        <end position="441"/>
    </location>
</feature>
<evidence type="ECO:0000256" key="4">
    <source>
        <dbReference type="ARBA" id="ARBA00023136"/>
    </source>
</evidence>
<feature type="compositionally biased region" description="Polar residues" evidence="5">
    <location>
        <begin position="7"/>
        <end position="26"/>
    </location>
</feature>
<feature type="transmembrane region" description="Helical" evidence="6">
    <location>
        <begin position="764"/>
        <end position="784"/>
    </location>
</feature>
<evidence type="ECO:0000259" key="7">
    <source>
        <dbReference type="Pfam" id="PF01490"/>
    </source>
</evidence>
<accession>A0A9Q0N5S5</accession>
<comment type="caution">
    <text evidence="8">The sequence shown here is derived from an EMBL/GenBank/DDBJ whole genome shotgun (WGS) entry which is preliminary data.</text>
</comment>
<feature type="transmembrane region" description="Helical" evidence="6">
    <location>
        <begin position="683"/>
        <end position="705"/>
    </location>
</feature>
<feature type="transmembrane region" description="Helical" evidence="6">
    <location>
        <begin position="122"/>
        <end position="144"/>
    </location>
</feature>
<dbReference type="GO" id="GO:0005774">
    <property type="term" value="C:vacuolar membrane"/>
    <property type="evidence" value="ECO:0007669"/>
    <property type="project" value="TreeGrafter"/>
</dbReference>
<feature type="transmembrane region" description="Helical" evidence="6">
    <location>
        <begin position="290"/>
        <end position="308"/>
    </location>
</feature>
<keyword evidence="2 6" id="KW-0812">Transmembrane</keyword>
<dbReference type="OrthoDB" id="1684102at2759"/>
<feature type="transmembrane region" description="Helical" evidence="6">
    <location>
        <begin position="365"/>
        <end position="387"/>
    </location>
</feature>
<dbReference type="PANTHER" id="PTHR22950">
    <property type="entry name" value="AMINO ACID TRANSPORTER"/>
    <property type="match status" value="1"/>
</dbReference>
<feature type="transmembrane region" description="Helical" evidence="6">
    <location>
        <begin position="867"/>
        <end position="887"/>
    </location>
</feature>
<feature type="transmembrane region" description="Helical" evidence="6">
    <location>
        <begin position="224"/>
        <end position="241"/>
    </location>
</feature>
<feature type="transmembrane region" description="Helical" evidence="6">
    <location>
        <begin position="657"/>
        <end position="676"/>
    </location>
</feature>
<feature type="transmembrane region" description="Helical" evidence="6">
    <location>
        <begin position="185"/>
        <end position="204"/>
    </location>
</feature>
<feature type="transmembrane region" description="Helical" evidence="6">
    <location>
        <begin position="557"/>
        <end position="579"/>
    </location>
</feature>
<comment type="subcellular location">
    <subcellularLocation>
        <location evidence="1">Membrane</location>
        <topology evidence="1">Multi-pass membrane protein</topology>
    </subcellularLocation>
</comment>
<dbReference type="EMBL" id="WJQU01000002">
    <property type="protein sequence ID" value="KAJ6644045.1"/>
    <property type="molecule type" value="Genomic_DNA"/>
</dbReference>
<feature type="region of interest" description="Disordered" evidence="5">
    <location>
        <begin position="1"/>
        <end position="27"/>
    </location>
</feature>
<evidence type="ECO:0000256" key="6">
    <source>
        <dbReference type="SAM" id="Phobius"/>
    </source>
</evidence>
<dbReference type="Proteomes" id="UP001151699">
    <property type="component" value="Chromosome B"/>
</dbReference>
<dbReference type="GO" id="GO:0015179">
    <property type="term" value="F:L-amino acid transmembrane transporter activity"/>
    <property type="evidence" value="ECO:0007669"/>
    <property type="project" value="TreeGrafter"/>
</dbReference>
<evidence type="ECO:0000313" key="8">
    <source>
        <dbReference type="EMBL" id="KAJ6644045.1"/>
    </source>
</evidence>
<feature type="transmembrane region" description="Helical" evidence="6">
    <location>
        <begin position="804"/>
        <end position="824"/>
    </location>
</feature>
<feature type="transmembrane region" description="Helical" evidence="6">
    <location>
        <begin position="725"/>
        <end position="743"/>
    </location>
</feature>
<feature type="transmembrane region" description="Helical" evidence="6">
    <location>
        <begin position="844"/>
        <end position="861"/>
    </location>
</feature>
<feature type="transmembrane region" description="Helical" evidence="6">
    <location>
        <begin position="462"/>
        <end position="481"/>
    </location>
</feature>
<dbReference type="AlphaFoldDB" id="A0A9Q0N5S5"/>
<evidence type="ECO:0000256" key="2">
    <source>
        <dbReference type="ARBA" id="ARBA00022692"/>
    </source>
</evidence>
<sequence>MDEFHKSSSQVPLTPSHEYNNAQPVASKSYDKKKALSKSELSSIIFTNYKAEMHNVSAHTVAGSTLPLVQLNKDEEAGNYNPFEHRKVSHPTTDTETLIHLLKGSLGSGILSMPLAFSNAGLWFGLLATFAIGAICTYCVHILVKCAHVLSRRTQVPSLGYADIAETAFLAGHERLHKWSRLARFLINFFLVVDLLGCCCIYNVFVATNIKQVVEDYFDVHLNIRLYILMLLVPLILINLIRNLKYLAPFSLIANTLMGVGMGITLYYILTDLPAVSTQYAVADVSRWPMFFGTVIFALEGIGVVMSLENNMKNPAHFIGCPGVLNFGMAFVVTLYAVFGFLGFLKYGSATQGSITLNLPLHDKVAQSVKLMIALSIFLTYALQFYVPMEIIWKNIKGNFNEHLNILTVIIAIIIPNLGPFITLIGAVCLSTLGLMFPAIIETITYWDRPGMGRFNWRLIKNALLVVFGIIGLLTGTYLFGLNSKMDNLPSDTAAASSFPIKTSASNASQDNRNYNPFEHRKVQHPTTDSETLIHLIKGSLGSGILSMPLAFSNGGLWFGLGSTFVVGAICTYCVHILVKCAHLLCRRAQIPSLDYAGVAETAFSLGPKRLNKFSRLAGLAVKLFLILYSIGACCVYTIIIASNIKQVVEFFYNTQLNIRLYLLMLLLPLSLTNLVRQLKLLVWYSFVANTLMGLGLGIALYFILSDLPPVSHQYAVAHVSHWPKFFGTVIFAIEGMNVVMSLENNMQNPHHFIGCPGVLNIGMTFLVTLYAIFGFLGFLKYGAATEGSVTLNLPVENKLAQSVKLMIAISIFLTYSLQLYVPIEIFRQRIKKHFKVHLNLVEYGVRVALVTLTIVMAIIIPNIGPFISLIGAVCLSTLGLIFPAVIETITYWNDPGMGRFDWRFIKNSLLVLFGIVGFLSGTYVSILEIITTNA</sequence>
<feature type="domain" description="Amino acid transporter transmembrane" evidence="7">
    <location>
        <begin position="530"/>
        <end position="927"/>
    </location>
</feature>
<protein>
    <submittedName>
        <fullName evidence="8">Proton-coupled amino acid transporter-like protein pathetic</fullName>
    </submittedName>
</protein>
<dbReference type="InterPro" id="IPR013057">
    <property type="entry name" value="AA_transpt_TM"/>
</dbReference>
<reference evidence="8" key="1">
    <citation type="submission" date="2022-07" db="EMBL/GenBank/DDBJ databases">
        <authorList>
            <person name="Trinca V."/>
            <person name="Uliana J.V.C."/>
            <person name="Torres T.T."/>
            <person name="Ward R.J."/>
            <person name="Monesi N."/>
        </authorList>
    </citation>
    <scope>NUCLEOTIDE SEQUENCE</scope>
    <source>
        <strain evidence="8">HSMRA1968</strain>
        <tissue evidence="8">Whole embryos</tissue>
    </source>
</reference>
<dbReference type="PANTHER" id="PTHR22950:SF460">
    <property type="entry name" value="PROTON-COUPLED AMINO ACID TRANSPORTER 4-LIKE PROTEIN"/>
    <property type="match status" value="1"/>
</dbReference>
<keyword evidence="4 6" id="KW-0472">Membrane</keyword>
<keyword evidence="9" id="KW-1185">Reference proteome</keyword>
<evidence type="ECO:0000256" key="5">
    <source>
        <dbReference type="SAM" id="MobiDB-lite"/>
    </source>
</evidence>
<evidence type="ECO:0000313" key="9">
    <source>
        <dbReference type="Proteomes" id="UP001151699"/>
    </source>
</evidence>
<proteinExistence type="predicted"/>
<feature type="transmembrane region" description="Helical" evidence="6">
    <location>
        <begin position="908"/>
        <end position="931"/>
    </location>
</feature>
<evidence type="ECO:0000256" key="3">
    <source>
        <dbReference type="ARBA" id="ARBA00022989"/>
    </source>
</evidence>
<gene>
    <name evidence="8" type="primary">path_3</name>
    <name evidence="8" type="ORF">Bhyg_09011</name>
</gene>
<feature type="transmembrane region" description="Helical" evidence="6">
    <location>
        <begin position="399"/>
        <end position="415"/>
    </location>
</feature>